<feature type="transmembrane region" description="Helical" evidence="1">
    <location>
        <begin position="12"/>
        <end position="33"/>
    </location>
</feature>
<dbReference type="AlphaFoldDB" id="A0A2D3PTH0"/>
<feature type="transmembrane region" description="Helical" evidence="1">
    <location>
        <begin position="118"/>
        <end position="134"/>
    </location>
</feature>
<reference evidence="2 3" key="1">
    <citation type="submission" date="2017-11" db="EMBL/GenBank/DDBJ databases">
        <title>Genome sequencing of Fusobacterium periodonticum KCOM 2555.</title>
        <authorList>
            <person name="Kook J.-K."/>
            <person name="Park S.-N."/>
            <person name="Lim Y.K."/>
        </authorList>
    </citation>
    <scope>NUCLEOTIDE SEQUENCE [LARGE SCALE GENOMIC DNA]</scope>
    <source>
        <strain evidence="2 3">KCOM 2555</strain>
    </source>
</reference>
<dbReference type="EMBL" id="CP024704">
    <property type="protein sequence ID" value="ATV70970.1"/>
    <property type="molecule type" value="Genomic_DNA"/>
</dbReference>
<accession>A0A2D3PTH0</accession>
<feature type="transmembrane region" description="Helical" evidence="1">
    <location>
        <begin position="39"/>
        <end position="59"/>
    </location>
</feature>
<evidence type="ECO:0000313" key="2">
    <source>
        <dbReference type="EMBL" id="ATV70970.1"/>
    </source>
</evidence>
<gene>
    <name evidence="2" type="ORF">CTM98_10085</name>
</gene>
<keyword evidence="1" id="KW-1133">Transmembrane helix</keyword>
<evidence type="ECO:0000313" key="3">
    <source>
        <dbReference type="Proteomes" id="UP000230781"/>
    </source>
</evidence>
<evidence type="ECO:0000256" key="1">
    <source>
        <dbReference type="SAM" id="Phobius"/>
    </source>
</evidence>
<sequence>MKEFQTEQKSNFFMGLICVIGGALVTCALYFGIARLGVFSFWASAVGVTISILGYNHFVKGASRSLGLVLGVILNAIGIIYGEFLDLCAIIGKEYGMSMSELIFDKNLLKEALTEASFWKYPAIGIAIMLFIAFQNRKASFSDPNDDDDEDDDE</sequence>
<keyword evidence="1" id="KW-0812">Transmembrane</keyword>
<name>A0A2D3PTH0_9FUSO</name>
<dbReference type="Proteomes" id="UP000230781">
    <property type="component" value="Chromosome"/>
</dbReference>
<protein>
    <submittedName>
        <fullName evidence="2">Uncharacterized protein</fullName>
    </submittedName>
</protein>
<dbReference type="RefSeq" id="WP_100026901.1">
    <property type="nucleotide sequence ID" value="NZ_CAURXN010000003.1"/>
</dbReference>
<keyword evidence="1" id="KW-0472">Membrane</keyword>
<feature type="transmembrane region" description="Helical" evidence="1">
    <location>
        <begin position="66"/>
        <end position="92"/>
    </location>
</feature>
<organism evidence="2 3">
    <name type="scientific">Fusobacterium pseudoperiodonticum</name>
    <dbReference type="NCBI Taxonomy" id="2663009"/>
    <lineage>
        <taxon>Bacteria</taxon>
        <taxon>Fusobacteriati</taxon>
        <taxon>Fusobacteriota</taxon>
        <taxon>Fusobacteriia</taxon>
        <taxon>Fusobacteriales</taxon>
        <taxon>Fusobacteriaceae</taxon>
        <taxon>Fusobacterium</taxon>
    </lineage>
</organism>
<proteinExistence type="predicted"/>